<evidence type="ECO:0000256" key="2">
    <source>
        <dbReference type="SAM" id="Phobius"/>
    </source>
</evidence>
<protein>
    <submittedName>
        <fullName evidence="3">Uncharacterized protein</fullName>
    </submittedName>
</protein>
<proteinExistence type="predicted"/>
<name>A0A7S3W9Q8_EMIHU</name>
<feature type="transmembrane region" description="Helical" evidence="2">
    <location>
        <begin position="208"/>
        <end position="229"/>
    </location>
</feature>
<dbReference type="AlphaFoldDB" id="A0A7S3W9Q8"/>
<organism evidence="3">
    <name type="scientific">Emiliania huxleyi</name>
    <name type="common">Coccolithophore</name>
    <name type="synonym">Pontosphaera huxleyi</name>
    <dbReference type="NCBI Taxonomy" id="2903"/>
    <lineage>
        <taxon>Eukaryota</taxon>
        <taxon>Haptista</taxon>
        <taxon>Haptophyta</taxon>
        <taxon>Prymnesiophyceae</taxon>
        <taxon>Isochrysidales</taxon>
        <taxon>Noelaerhabdaceae</taxon>
        <taxon>Emiliania</taxon>
    </lineage>
</organism>
<reference evidence="3" key="1">
    <citation type="submission" date="2021-01" db="EMBL/GenBank/DDBJ databases">
        <authorList>
            <person name="Corre E."/>
            <person name="Pelletier E."/>
            <person name="Niang G."/>
            <person name="Scheremetjew M."/>
            <person name="Finn R."/>
            <person name="Kale V."/>
            <person name="Holt S."/>
            <person name="Cochrane G."/>
            <person name="Meng A."/>
            <person name="Brown T."/>
            <person name="Cohen L."/>
        </authorList>
    </citation>
    <scope>NUCLEOTIDE SEQUENCE</scope>
    <source>
        <strain evidence="3">379</strain>
    </source>
</reference>
<feature type="transmembrane region" description="Helical" evidence="2">
    <location>
        <begin position="29"/>
        <end position="50"/>
    </location>
</feature>
<gene>
    <name evidence="3" type="ORF">EHUX00137_LOCUS13165</name>
</gene>
<feature type="transmembrane region" description="Helical" evidence="2">
    <location>
        <begin position="235"/>
        <end position="258"/>
    </location>
</feature>
<feature type="region of interest" description="Disordered" evidence="1">
    <location>
        <begin position="430"/>
        <end position="455"/>
    </location>
</feature>
<keyword evidence="2" id="KW-1133">Transmembrane helix</keyword>
<dbReference type="EMBL" id="HBIR01017524">
    <property type="protein sequence ID" value="CAE0542747.1"/>
    <property type="molecule type" value="Transcribed_RNA"/>
</dbReference>
<evidence type="ECO:0000256" key="1">
    <source>
        <dbReference type="SAM" id="MobiDB-lite"/>
    </source>
</evidence>
<evidence type="ECO:0000313" key="3">
    <source>
        <dbReference type="EMBL" id="CAE0542747.1"/>
    </source>
</evidence>
<accession>A0A7S3W9Q8</accession>
<keyword evidence="2" id="KW-0472">Membrane</keyword>
<feature type="compositionally biased region" description="Basic and acidic residues" evidence="1">
    <location>
        <begin position="492"/>
        <end position="505"/>
    </location>
</feature>
<keyword evidence="2" id="KW-0812">Transmembrane</keyword>
<feature type="transmembrane region" description="Helical" evidence="2">
    <location>
        <begin position="159"/>
        <end position="187"/>
    </location>
</feature>
<feature type="region of interest" description="Disordered" evidence="1">
    <location>
        <begin position="475"/>
        <end position="511"/>
    </location>
</feature>
<feature type="compositionally biased region" description="Low complexity" evidence="1">
    <location>
        <begin position="475"/>
        <end position="484"/>
    </location>
</feature>
<sequence length="524" mass="55924">MLAADKAFLNAELTTDLVRLREKELNFHVWHYNQLGIAASVLIGLALTFVTSERVQTMCVGLNVTDPEGVSRDIVSFRSDATSIRAAEAGNGQVGALSHTGRIAAGAVWEGGRQGEPLARGVALAELATRVGGGLGDGELEGWECDSAGTEALQICFSFFSVVAFSCFTQVCISTLMLSVLGPRLALHGPPGSMHRSVEMLSSQRRHTTASMGAGLTAFYVAAGIHPWIYHDYRVALPSTVMMCVAFLLTAISARALYLSFRVPKGLHKVAGYYHTDSFARGSMDEPHTPGRVIQTIQQRMVPHSAEVRKSATPPKHKLAASHVPAIVPKSPLGALDRALATWLRLPDSSSPHHELQQQQQPPAVTHMRSSEVMVRVDALEAQGLFNEAAELLAARMELLHQEAHEQKQPVKPPPVSRWHLVSPRTVASLVTPRSRAAKANPEPELGPPAGAGGGPLAEVTATVIAQCSDGAHTTAGGALTARGQPTTADGEDPRRHSAPAEDLRGTMGPPTMEWLKAGLGNLY</sequence>